<sequence length="642" mass="70733">MWIHAWGIRARVLLVAVIPAITLAVFMTAYYTHSRISDLEEAYRDRGRAFARQIAAATEYAVFSNNREDLRRLLDGALSEEDVRGILIDDAAGRELARSGIISSEVALRSRQQSFDEVFGHTLRFYEPILPTRLDVDLLAFDDVQQGTSTRQLGTVIVDLSRTRLDARRNTLLWTGLVALLLVLVGSVLLAIRMSQGVSQPIRNVAEAVGRIGAGRLHERVAVRGGGSLKRLAIGVNDMAERLQGAHEDMTRRIAEATAELRARKEEAERADIAKSRFLAAASHDLRQPMHALGLFIAELSGQDHPPATHRLVRQIAASAEAMENLLDSLLDISRLDAGALQPNIQPTPLQPILDRIVNDFHIWAEERHLRLRVRPCQHWIDTDPLLFERILSNLVSNAIRYTDHGSILIACRPEGEGDRLRVEVRDNGRGIEADAQELIFQEFVQLDNPERARSKGLGLGLAIVRRLTQLLDHRLSLRSRPGVGSVFGVSARRVAPEAPAVVIPADRQPGSLQDVSVAVLDDDPLALDSLTSLLSAWGCQVTAAAMPSALIDALTGGARPDILITDYRLQEHHTGLEVIANLRGAFGYQLRAILISGDTASEPLERARAAGVPLLHKPVRPAKLRALMQRMLTAEEPDDEA</sequence>
<dbReference type="InterPro" id="IPR003660">
    <property type="entry name" value="HAMP_dom"/>
</dbReference>
<dbReference type="Gene3D" id="1.10.287.130">
    <property type="match status" value="1"/>
</dbReference>
<dbReference type="SMART" id="SM00388">
    <property type="entry name" value="HisKA"/>
    <property type="match status" value="1"/>
</dbReference>
<dbReference type="Proteomes" id="UP000694660">
    <property type="component" value="Unassembled WGS sequence"/>
</dbReference>
<reference evidence="14" key="1">
    <citation type="journal article" date="2022" name="ISME J.">
        <title>Genetic and phylogenetic analysis of dissimilatory iodate-reducing bacteria identifies potential niches across the world's oceans.</title>
        <authorList>
            <person name="Reyes-Umana V."/>
            <person name="Henning Z."/>
            <person name="Lee K."/>
            <person name="Barnum T.P."/>
            <person name="Coates J.D."/>
        </authorList>
    </citation>
    <scope>NUCLEOTIDE SEQUENCE [LARGE SCALE GENOMIC DNA]</scope>
    <source>
        <strain evidence="14">IR12</strain>
    </source>
</reference>
<dbReference type="GO" id="GO:0005886">
    <property type="term" value="C:plasma membrane"/>
    <property type="evidence" value="ECO:0007669"/>
    <property type="project" value="TreeGrafter"/>
</dbReference>
<evidence type="ECO:0000256" key="3">
    <source>
        <dbReference type="ARBA" id="ARBA00012438"/>
    </source>
</evidence>
<dbReference type="GO" id="GO:0009927">
    <property type="term" value="F:histidine phosphotransfer kinase activity"/>
    <property type="evidence" value="ECO:0007669"/>
    <property type="project" value="TreeGrafter"/>
</dbReference>
<dbReference type="Gene3D" id="3.30.565.10">
    <property type="entry name" value="Histidine kinase-like ATPase, C-terminal domain"/>
    <property type="match status" value="1"/>
</dbReference>
<comment type="caution">
    <text evidence="13">The sequence shown here is derived from an EMBL/GenBank/DDBJ whole genome shotgun (WGS) entry which is preliminary data.</text>
</comment>
<keyword evidence="9" id="KW-0812">Transmembrane</keyword>
<keyword evidence="9" id="KW-0472">Membrane</keyword>
<dbReference type="Gene3D" id="3.40.50.2300">
    <property type="match status" value="1"/>
</dbReference>
<dbReference type="InterPro" id="IPR036097">
    <property type="entry name" value="HisK_dim/P_sf"/>
</dbReference>
<dbReference type="SUPFAM" id="SSF55874">
    <property type="entry name" value="ATPase domain of HSP90 chaperone/DNA topoisomerase II/histidine kinase"/>
    <property type="match status" value="1"/>
</dbReference>
<dbReference type="SMART" id="SM00387">
    <property type="entry name" value="HATPase_c"/>
    <property type="match status" value="1"/>
</dbReference>
<comment type="subcellular location">
    <subcellularLocation>
        <location evidence="2">Membrane</location>
    </subcellularLocation>
</comment>
<organism evidence="13 14">
    <name type="scientific">Denitromonas iodatirespirans</name>
    <dbReference type="NCBI Taxonomy" id="2795389"/>
    <lineage>
        <taxon>Bacteria</taxon>
        <taxon>Pseudomonadati</taxon>
        <taxon>Pseudomonadota</taxon>
        <taxon>Betaproteobacteria</taxon>
        <taxon>Rhodocyclales</taxon>
        <taxon>Zoogloeaceae</taxon>
        <taxon>Denitromonas</taxon>
    </lineage>
</organism>
<dbReference type="InterPro" id="IPR001789">
    <property type="entry name" value="Sig_transdc_resp-reg_receiver"/>
</dbReference>
<dbReference type="InterPro" id="IPR005467">
    <property type="entry name" value="His_kinase_dom"/>
</dbReference>
<dbReference type="PROSITE" id="PS50885">
    <property type="entry name" value="HAMP"/>
    <property type="match status" value="1"/>
</dbReference>
<dbReference type="InterPro" id="IPR019247">
    <property type="entry name" value="Histidine_kinase_BarA_N"/>
</dbReference>
<dbReference type="CDD" id="cd06225">
    <property type="entry name" value="HAMP"/>
    <property type="match status" value="1"/>
</dbReference>
<evidence type="ECO:0000256" key="2">
    <source>
        <dbReference type="ARBA" id="ARBA00004370"/>
    </source>
</evidence>
<dbReference type="PRINTS" id="PR00344">
    <property type="entry name" value="BCTRLSENSOR"/>
</dbReference>
<dbReference type="EMBL" id="JAEKFT010000006">
    <property type="protein sequence ID" value="MBT0960996.1"/>
    <property type="molecule type" value="Genomic_DNA"/>
</dbReference>
<dbReference type="PANTHER" id="PTHR43047:SF9">
    <property type="entry name" value="HISTIDINE KINASE"/>
    <property type="match status" value="1"/>
</dbReference>
<dbReference type="PROSITE" id="PS50109">
    <property type="entry name" value="HIS_KIN"/>
    <property type="match status" value="1"/>
</dbReference>
<keyword evidence="8" id="KW-0175">Coiled coil</keyword>
<dbReference type="InterPro" id="IPR036890">
    <property type="entry name" value="HATPase_C_sf"/>
</dbReference>
<dbReference type="SMART" id="SM00448">
    <property type="entry name" value="REC"/>
    <property type="match status" value="1"/>
</dbReference>
<dbReference type="CDD" id="cd00082">
    <property type="entry name" value="HisKA"/>
    <property type="match status" value="1"/>
</dbReference>
<dbReference type="EC" id="2.7.13.3" evidence="3"/>
<dbReference type="InterPro" id="IPR004358">
    <property type="entry name" value="Sig_transdc_His_kin-like_C"/>
</dbReference>
<dbReference type="PROSITE" id="PS50110">
    <property type="entry name" value="RESPONSE_REGULATORY"/>
    <property type="match status" value="1"/>
</dbReference>
<dbReference type="Gene3D" id="6.10.340.10">
    <property type="match status" value="1"/>
</dbReference>
<feature type="domain" description="HAMP" evidence="12">
    <location>
        <begin position="196"/>
        <end position="248"/>
    </location>
</feature>
<evidence type="ECO:0000313" key="13">
    <source>
        <dbReference type="EMBL" id="MBT0960996.1"/>
    </source>
</evidence>
<evidence type="ECO:0000256" key="8">
    <source>
        <dbReference type="SAM" id="Coils"/>
    </source>
</evidence>
<evidence type="ECO:0000259" key="12">
    <source>
        <dbReference type="PROSITE" id="PS50885"/>
    </source>
</evidence>
<gene>
    <name evidence="13" type="ORF">I8J34_07380</name>
</gene>
<comment type="catalytic activity">
    <reaction evidence="1">
        <text>ATP + protein L-histidine = ADP + protein N-phospho-L-histidine.</text>
        <dbReference type="EC" id="2.7.13.3"/>
    </reaction>
</comment>
<accession>A0A944D9P0</accession>
<dbReference type="SUPFAM" id="SSF158472">
    <property type="entry name" value="HAMP domain-like"/>
    <property type="match status" value="1"/>
</dbReference>
<dbReference type="SMART" id="SM00304">
    <property type="entry name" value="HAMP"/>
    <property type="match status" value="1"/>
</dbReference>
<evidence type="ECO:0000259" key="11">
    <source>
        <dbReference type="PROSITE" id="PS50110"/>
    </source>
</evidence>
<dbReference type="InterPro" id="IPR003594">
    <property type="entry name" value="HATPase_dom"/>
</dbReference>
<dbReference type="Pfam" id="PF02518">
    <property type="entry name" value="HATPase_c"/>
    <property type="match status" value="1"/>
</dbReference>
<dbReference type="Pfam" id="PF09984">
    <property type="entry name" value="sCache_4"/>
    <property type="match status" value="1"/>
</dbReference>
<evidence type="ECO:0000259" key="10">
    <source>
        <dbReference type="PROSITE" id="PS50109"/>
    </source>
</evidence>
<evidence type="ECO:0000256" key="9">
    <source>
        <dbReference type="SAM" id="Phobius"/>
    </source>
</evidence>
<dbReference type="FunFam" id="3.30.565.10:FF:000049">
    <property type="entry name" value="Two-component sensor histidine kinase"/>
    <property type="match status" value="1"/>
</dbReference>
<feature type="domain" description="Response regulatory" evidence="11">
    <location>
        <begin position="517"/>
        <end position="633"/>
    </location>
</feature>
<dbReference type="InterPro" id="IPR003661">
    <property type="entry name" value="HisK_dim/P_dom"/>
</dbReference>
<keyword evidence="4 7" id="KW-0597">Phosphoprotein</keyword>
<feature type="coiled-coil region" evidence="8">
    <location>
        <begin position="240"/>
        <end position="274"/>
    </location>
</feature>
<dbReference type="PANTHER" id="PTHR43047">
    <property type="entry name" value="TWO-COMPONENT HISTIDINE PROTEIN KINASE"/>
    <property type="match status" value="1"/>
</dbReference>
<dbReference type="Pfam" id="PF00072">
    <property type="entry name" value="Response_reg"/>
    <property type="match status" value="1"/>
</dbReference>
<dbReference type="InterPro" id="IPR011006">
    <property type="entry name" value="CheY-like_superfamily"/>
</dbReference>
<feature type="transmembrane region" description="Helical" evidence="9">
    <location>
        <begin position="12"/>
        <end position="31"/>
    </location>
</feature>
<feature type="transmembrane region" description="Helical" evidence="9">
    <location>
        <begin position="172"/>
        <end position="192"/>
    </location>
</feature>
<evidence type="ECO:0000256" key="4">
    <source>
        <dbReference type="ARBA" id="ARBA00022553"/>
    </source>
</evidence>
<feature type="domain" description="Histidine kinase" evidence="10">
    <location>
        <begin position="281"/>
        <end position="496"/>
    </location>
</feature>
<dbReference type="SUPFAM" id="SSF52172">
    <property type="entry name" value="CheY-like"/>
    <property type="match status" value="1"/>
</dbReference>
<keyword evidence="6" id="KW-0418">Kinase</keyword>
<keyword evidence="5" id="KW-0808">Transferase</keyword>
<proteinExistence type="predicted"/>
<protein>
    <recommendedName>
        <fullName evidence="3">histidine kinase</fullName>
        <ecNumber evidence="3">2.7.13.3</ecNumber>
    </recommendedName>
</protein>
<dbReference type="GO" id="GO:0000155">
    <property type="term" value="F:phosphorelay sensor kinase activity"/>
    <property type="evidence" value="ECO:0007669"/>
    <property type="project" value="InterPro"/>
</dbReference>
<keyword evidence="9" id="KW-1133">Transmembrane helix</keyword>
<dbReference type="Pfam" id="PF00512">
    <property type="entry name" value="HisKA"/>
    <property type="match status" value="1"/>
</dbReference>
<evidence type="ECO:0000256" key="1">
    <source>
        <dbReference type="ARBA" id="ARBA00000085"/>
    </source>
</evidence>
<feature type="modified residue" description="4-aspartylphosphate" evidence="7">
    <location>
        <position position="567"/>
    </location>
</feature>
<dbReference type="Pfam" id="PF00672">
    <property type="entry name" value="HAMP"/>
    <property type="match status" value="1"/>
</dbReference>
<dbReference type="AlphaFoldDB" id="A0A944D9P0"/>
<evidence type="ECO:0000256" key="7">
    <source>
        <dbReference type="PROSITE-ProRule" id="PRU00169"/>
    </source>
</evidence>
<dbReference type="SUPFAM" id="SSF47384">
    <property type="entry name" value="Homodimeric domain of signal transducing histidine kinase"/>
    <property type="match status" value="1"/>
</dbReference>
<keyword evidence="14" id="KW-1185">Reference proteome</keyword>
<name>A0A944D9P0_DENI1</name>
<evidence type="ECO:0000256" key="6">
    <source>
        <dbReference type="ARBA" id="ARBA00022777"/>
    </source>
</evidence>
<evidence type="ECO:0000256" key="5">
    <source>
        <dbReference type="ARBA" id="ARBA00022679"/>
    </source>
</evidence>
<evidence type="ECO:0000313" key="14">
    <source>
        <dbReference type="Proteomes" id="UP000694660"/>
    </source>
</evidence>